<feature type="domain" description="Metalloprotease TldD/E central" evidence="4">
    <location>
        <begin position="130"/>
        <end position="236"/>
    </location>
</feature>
<evidence type="ECO:0000313" key="6">
    <source>
        <dbReference type="Proteomes" id="UP000276634"/>
    </source>
</evidence>
<feature type="domain" description="Metalloprotease TldD/E C-terminal" evidence="3">
    <location>
        <begin position="243"/>
        <end position="451"/>
    </location>
</feature>
<sequence length="452" mass="48348">MSGIAASRQRAALPSVQALEEVVGEALERARALGAEAAEAGLSVDQGLSVTVRMGEVETVEHHRDRGLGITVYLGRRKGSASTNDLSREAVQAAVEAAVRIARHAAEDPHAGLPDPEDLAREIPDLDLHHPWGIDAEEAVRLASACEAAARGHDRRITNSEGATVTSHEGVRVYGNSHGFLAGYPATRHSVSCAVVASAGEAMERDYWYTVAREPEAMEAAEVVGRRAAERALRRLGARKLATRRVPVVFVAELARGLVGHLVGAVRGPSLYRRASFLLDAAGERIFPEFVRMTEHPHIPRALGSAPFDDEGVATREQDLVRDGVLVRYVLDSYSARRLGLRTTGNAGGVHNLTVEPGEHDLAGMLREMGTGLLVTELLGHGVNLVTGDYSRGAAGFWVEGGEIAHPVHEITVAGNLREMFANLRAVGRDLDLRGSVRTGSWLVDGMTVAGD</sequence>
<dbReference type="InterPro" id="IPR045570">
    <property type="entry name" value="Metalloprtase-TldD/E_cen_dom"/>
</dbReference>
<name>A0A3N1Y7X4_9GAMM</name>
<dbReference type="InterPro" id="IPR047657">
    <property type="entry name" value="PmbA"/>
</dbReference>
<organism evidence="5 6">
    <name type="scientific">Inmirania thermothiophila</name>
    <dbReference type="NCBI Taxonomy" id="1750597"/>
    <lineage>
        <taxon>Bacteria</taxon>
        <taxon>Pseudomonadati</taxon>
        <taxon>Pseudomonadota</taxon>
        <taxon>Gammaproteobacteria</taxon>
        <taxon>Chromatiales</taxon>
        <taxon>Ectothiorhodospiraceae</taxon>
        <taxon>Inmirania</taxon>
    </lineage>
</organism>
<gene>
    <name evidence="5" type="ORF">EDC57_0784</name>
</gene>
<dbReference type="AlphaFoldDB" id="A0A3N1Y7X4"/>
<comment type="similarity">
    <text evidence="1">Belongs to the peptidase U62 family.</text>
</comment>
<evidence type="ECO:0000259" key="4">
    <source>
        <dbReference type="Pfam" id="PF19290"/>
    </source>
</evidence>
<dbReference type="Pfam" id="PF19290">
    <property type="entry name" value="PmbA_TldD_2nd"/>
    <property type="match status" value="1"/>
</dbReference>
<dbReference type="Proteomes" id="UP000276634">
    <property type="component" value="Unassembled WGS sequence"/>
</dbReference>
<reference evidence="5 6" key="1">
    <citation type="submission" date="2018-11" db="EMBL/GenBank/DDBJ databases">
        <title>Genomic Encyclopedia of Type Strains, Phase IV (KMG-IV): sequencing the most valuable type-strain genomes for metagenomic binning, comparative biology and taxonomic classification.</title>
        <authorList>
            <person name="Goeker M."/>
        </authorList>
    </citation>
    <scope>NUCLEOTIDE SEQUENCE [LARGE SCALE GENOMIC DNA]</scope>
    <source>
        <strain evidence="5 6">DSM 100275</strain>
    </source>
</reference>
<dbReference type="InterPro" id="IPR036059">
    <property type="entry name" value="TldD/PmbA_sf"/>
</dbReference>
<dbReference type="NCBIfam" id="NF008268">
    <property type="entry name" value="PRK11040.1"/>
    <property type="match status" value="1"/>
</dbReference>
<dbReference type="InterPro" id="IPR035068">
    <property type="entry name" value="TldD/PmbA_N"/>
</dbReference>
<evidence type="ECO:0000256" key="1">
    <source>
        <dbReference type="ARBA" id="ARBA00005836"/>
    </source>
</evidence>
<dbReference type="GO" id="GO:0006508">
    <property type="term" value="P:proteolysis"/>
    <property type="evidence" value="ECO:0007669"/>
    <property type="project" value="InterPro"/>
</dbReference>
<dbReference type="PANTHER" id="PTHR43421:SF1">
    <property type="entry name" value="METALLOPROTEASE PMBA"/>
    <property type="match status" value="1"/>
</dbReference>
<accession>A0A3N1Y7X4</accession>
<dbReference type="EMBL" id="RJVI01000001">
    <property type="protein sequence ID" value="ROR34875.1"/>
    <property type="molecule type" value="Genomic_DNA"/>
</dbReference>
<dbReference type="GO" id="GO:0008237">
    <property type="term" value="F:metallopeptidase activity"/>
    <property type="evidence" value="ECO:0007669"/>
    <property type="project" value="InterPro"/>
</dbReference>
<feature type="domain" description="Metalloprotease TldD/E N-terminal" evidence="2">
    <location>
        <begin position="38"/>
        <end position="102"/>
    </location>
</feature>
<dbReference type="Gene3D" id="3.30.2290.10">
    <property type="entry name" value="PmbA/TldD superfamily"/>
    <property type="match status" value="1"/>
</dbReference>
<evidence type="ECO:0000259" key="2">
    <source>
        <dbReference type="Pfam" id="PF01523"/>
    </source>
</evidence>
<keyword evidence="6" id="KW-1185">Reference proteome</keyword>
<evidence type="ECO:0000313" key="5">
    <source>
        <dbReference type="EMBL" id="ROR34875.1"/>
    </source>
</evidence>
<dbReference type="Pfam" id="PF19289">
    <property type="entry name" value="PmbA_TldD_3rd"/>
    <property type="match status" value="1"/>
</dbReference>
<protein>
    <submittedName>
        <fullName evidence="5">Microcin-processing peptidase 1</fullName>
    </submittedName>
</protein>
<dbReference type="GO" id="GO:0005829">
    <property type="term" value="C:cytosol"/>
    <property type="evidence" value="ECO:0007669"/>
    <property type="project" value="TreeGrafter"/>
</dbReference>
<dbReference type="PANTHER" id="PTHR43421">
    <property type="entry name" value="METALLOPROTEASE PMBA"/>
    <property type="match status" value="1"/>
</dbReference>
<dbReference type="InterPro" id="IPR002510">
    <property type="entry name" value="Metalloprtase-TldD/E_N"/>
</dbReference>
<dbReference type="Pfam" id="PF01523">
    <property type="entry name" value="PmbA_TldD_1st"/>
    <property type="match status" value="1"/>
</dbReference>
<evidence type="ECO:0000259" key="3">
    <source>
        <dbReference type="Pfam" id="PF19289"/>
    </source>
</evidence>
<proteinExistence type="inferred from homology"/>
<dbReference type="SUPFAM" id="SSF111283">
    <property type="entry name" value="Putative modulator of DNA gyrase, PmbA/TldD"/>
    <property type="match status" value="1"/>
</dbReference>
<comment type="caution">
    <text evidence="5">The sequence shown here is derived from an EMBL/GenBank/DDBJ whole genome shotgun (WGS) entry which is preliminary data.</text>
</comment>
<dbReference type="InterPro" id="IPR045569">
    <property type="entry name" value="Metalloprtase-TldD/E_C"/>
</dbReference>